<dbReference type="GO" id="GO:0016405">
    <property type="term" value="F:CoA-ligase activity"/>
    <property type="evidence" value="ECO:0007669"/>
    <property type="project" value="TreeGrafter"/>
</dbReference>
<protein>
    <recommendedName>
        <fullName evidence="5">AMP-dependent synthetase/ligase domain-containing protein</fullName>
    </recommendedName>
</protein>
<proteinExistence type="inferred from homology"/>
<dbReference type="EMBL" id="CAJPEX010001973">
    <property type="protein sequence ID" value="CAG0920316.1"/>
    <property type="molecule type" value="Genomic_DNA"/>
</dbReference>
<gene>
    <name evidence="6" type="ORF">NMOB1V02_LOCUS7827</name>
</gene>
<dbReference type="OrthoDB" id="10253869at2759"/>
<comment type="subcellular location">
    <subcellularLocation>
        <location evidence="1">Peroxisome</location>
    </subcellularLocation>
</comment>
<dbReference type="GO" id="GO:0005777">
    <property type="term" value="C:peroxisome"/>
    <property type="evidence" value="ECO:0007669"/>
    <property type="project" value="UniProtKB-SubCell"/>
</dbReference>
<dbReference type="Proteomes" id="UP000678499">
    <property type="component" value="Unassembled WGS sequence"/>
</dbReference>
<reference evidence="6" key="1">
    <citation type="submission" date="2020-11" db="EMBL/GenBank/DDBJ databases">
        <authorList>
            <person name="Tran Van P."/>
        </authorList>
    </citation>
    <scope>NUCLEOTIDE SEQUENCE</scope>
</reference>
<dbReference type="Gene3D" id="3.40.50.12780">
    <property type="entry name" value="N-terminal domain of ligase-like"/>
    <property type="match status" value="2"/>
</dbReference>
<feature type="domain" description="AMP-dependent synthetase/ligase" evidence="5">
    <location>
        <begin position="196"/>
        <end position="315"/>
    </location>
</feature>
<dbReference type="PANTHER" id="PTHR24096">
    <property type="entry name" value="LONG-CHAIN-FATTY-ACID--COA LIGASE"/>
    <property type="match status" value="1"/>
</dbReference>
<evidence type="ECO:0000313" key="6">
    <source>
        <dbReference type="EMBL" id="CAD7280164.1"/>
    </source>
</evidence>
<dbReference type="Pfam" id="PF00501">
    <property type="entry name" value="AMP-binding"/>
    <property type="match status" value="2"/>
</dbReference>
<keyword evidence="7" id="KW-1185">Reference proteome</keyword>
<dbReference type="PANTHER" id="PTHR24096:SF149">
    <property type="entry name" value="AMP-BINDING DOMAIN-CONTAINING PROTEIN-RELATED"/>
    <property type="match status" value="1"/>
</dbReference>
<evidence type="ECO:0000256" key="4">
    <source>
        <dbReference type="ARBA" id="ARBA00023140"/>
    </source>
</evidence>
<evidence type="ECO:0000256" key="1">
    <source>
        <dbReference type="ARBA" id="ARBA00004275"/>
    </source>
</evidence>
<evidence type="ECO:0000259" key="5">
    <source>
        <dbReference type="Pfam" id="PF00501"/>
    </source>
</evidence>
<keyword evidence="3" id="KW-0436">Ligase</keyword>
<comment type="similarity">
    <text evidence="2">Belongs to the ATP-dependent AMP-binding enzyme family.</text>
</comment>
<evidence type="ECO:0000313" key="7">
    <source>
        <dbReference type="Proteomes" id="UP000678499"/>
    </source>
</evidence>
<name>A0A7R9BTC2_9CRUS</name>
<dbReference type="SUPFAM" id="SSF56801">
    <property type="entry name" value="Acetyl-CoA synthetase-like"/>
    <property type="match status" value="1"/>
</dbReference>
<accession>A0A7R9BTC2</accession>
<evidence type="ECO:0000256" key="2">
    <source>
        <dbReference type="ARBA" id="ARBA00006432"/>
    </source>
</evidence>
<dbReference type="AlphaFoldDB" id="A0A7R9BTC2"/>
<keyword evidence="4" id="KW-0576">Peroxisome</keyword>
<dbReference type="InterPro" id="IPR042099">
    <property type="entry name" value="ANL_N_sf"/>
</dbReference>
<organism evidence="6">
    <name type="scientific">Notodromas monacha</name>
    <dbReference type="NCBI Taxonomy" id="399045"/>
    <lineage>
        <taxon>Eukaryota</taxon>
        <taxon>Metazoa</taxon>
        <taxon>Ecdysozoa</taxon>
        <taxon>Arthropoda</taxon>
        <taxon>Crustacea</taxon>
        <taxon>Oligostraca</taxon>
        <taxon>Ostracoda</taxon>
        <taxon>Podocopa</taxon>
        <taxon>Podocopida</taxon>
        <taxon>Cypridocopina</taxon>
        <taxon>Cypridoidea</taxon>
        <taxon>Cyprididae</taxon>
        <taxon>Notodromas</taxon>
    </lineage>
</organism>
<feature type="domain" description="AMP-dependent synthetase/ligase" evidence="5">
    <location>
        <begin position="38"/>
        <end position="162"/>
    </location>
</feature>
<dbReference type="InterPro" id="IPR000873">
    <property type="entry name" value="AMP-dep_synth/lig_dom"/>
</dbReference>
<dbReference type="EMBL" id="OA884010">
    <property type="protein sequence ID" value="CAD7280164.1"/>
    <property type="molecule type" value="Genomic_DNA"/>
</dbReference>
<evidence type="ECO:0000256" key="3">
    <source>
        <dbReference type="ARBA" id="ARBA00022598"/>
    </source>
</evidence>
<sequence>MGNEEEKILASRLPEKEPGLAKDKTLWSYTEARIAEIIAKFGDKDMWIDGATDEKISFQSFLTMVKKTAAVLKEKYGVGPGSVMLVCSKNDINFFIPVYAAVALGAVAFTVPDYSSNCIPTHLAEENVPVIVCDHSSLLEIEKYVDEAFEKSSDEDRVRSQIILMSGTHAGYLDVRNIATGNADKNIASAGISFSQYKPDMLLGAIQRYKVTTVWLYPKDAMYLTKLPEETWKEFDLSRVCRMSAGAAIFPASIVAVMRNIFPNLNRPISQTYGSTEMMLTVSSSTLMCSEQEAGLGVLAPRTKCKVRKTSDKNLLLTGGAEFIKSMVMSPGGKIYRMKLREDFIQQQKLRV</sequence>